<evidence type="ECO:0000256" key="3">
    <source>
        <dbReference type="ARBA" id="ARBA00022771"/>
    </source>
</evidence>
<protein>
    <recommendedName>
        <fullName evidence="7">C2H2-type domain-containing protein</fullName>
    </recommendedName>
</protein>
<organism evidence="8 9">
    <name type="scientific">Coprinellus micaceus</name>
    <name type="common">Glistening ink-cap mushroom</name>
    <name type="synonym">Coprinus micaceus</name>
    <dbReference type="NCBI Taxonomy" id="71717"/>
    <lineage>
        <taxon>Eukaryota</taxon>
        <taxon>Fungi</taxon>
        <taxon>Dikarya</taxon>
        <taxon>Basidiomycota</taxon>
        <taxon>Agaricomycotina</taxon>
        <taxon>Agaricomycetes</taxon>
        <taxon>Agaricomycetidae</taxon>
        <taxon>Agaricales</taxon>
        <taxon>Agaricineae</taxon>
        <taxon>Psathyrellaceae</taxon>
        <taxon>Coprinellus</taxon>
    </lineage>
</organism>
<dbReference type="InterPro" id="IPR013087">
    <property type="entry name" value="Znf_C2H2_type"/>
</dbReference>
<accession>A0A4Y7T5F3</accession>
<keyword evidence="9" id="KW-1185">Reference proteome</keyword>
<keyword evidence="2" id="KW-0677">Repeat</keyword>
<feature type="domain" description="C2H2-type" evidence="7">
    <location>
        <begin position="218"/>
        <end position="245"/>
    </location>
</feature>
<keyword evidence="4" id="KW-0862">Zinc</keyword>
<evidence type="ECO:0000256" key="6">
    <source>
        <dbReference type="SAM" id="MobiDB-lite"/>
    </source>
</evidence>
<evidence type="ECO:0000259" key="7">
    <source>
        <dbReference type="PROSITE" id="PS50157"/>
    </source>
</evidence>
<dbReference type="Pfam" id="PF00096">
    <property type="entry name" value="zf-C2H2"/>
    <property type="match status" value="2"/>
</dbReference>
<dbReference type="Gene3D" id="3.30.160.60">
    <property type="entry name" value="Classic Zinc Finger"/>
    <property type="match status" value="2"/>
</dbReference>
<dbReference type="OrthoDB" id="654211at2759"/>
<feature type="compositionally biased region" description="Polar residues" evidence="6">
    <location>
        <begin position="291"/>
        <end position="307"/>
    </location>
</feature>
<dbReference type="PANTHER" id="PTHR24408:SF20">
    <property type="entry name" value="ZINC FINGER PROTEIN PLAGL2"/>
    <property type="match status" value="1"/>
</dbReference>
<dbReference type="GO" id="GO:0005634">
    <property type="term" value="C:nucleus"/>
    <property type="evidence" value="ECO:0007669"/>
    <property type="project" value="TreeGrafter"/>
</dbReference>
<sequence>MSTSMETHYLHDPVYAPPPSYASHSDQYLATAGDLEFAANFSLGSSLAYPDPHEGYPYVFHRGEGSSYREGTTTVGLAATGLGFSDNNTPSLTASLFPNEEVPLYSQTWSWTQQAQASTLHGVVAPVPVLPGPPEVSFLPLKNKQVPSQSSYERPPDPPLPTPAAMAVLLSSGGRADNRGPFDLVEGVAAAPNGPTSVGVGVPASHGTLETASREKKHACTMCHKRFDRPSTLRKHLLVHTGEKAFVCDICGRRFGVNSNLNRHVKRCALKPVNMAISSPPKSSSDSPSSCDETSGQASPVAQSPENSFLARSPTISHKRGSVSSMSSSSSSPRGRSSMSPLQSQHHPIPTNGGTKQLTQKRRRRAPSPSRWVPLSLRSFNLVSEDMYRSVSVPLVPVRRNLPKEERDSWDENIAPTPYHPDGWKGVLPGPGLPLHHGLRGKDMTKMHYGGGAGSFMVGRLLSV</sequence>
<feature type="region of interest" description="Disordered" evidence="6">
    <location>
        <begin position="277"/>
        <end position="370"/>
    </location>
</feature>
<dbReference type="InterPro" id="IPR036236">
    <property type="entry name" value="Znf_C2H2_sf"/>
</dbReference>
<evidence type="ECO:0000256" key="4">
    <source>
        <dbReference type="ARBA" id="ARBA00022833"/>
    </source>
</evidence>
<dbReference type="Proteomes" id="UP000298030">
    <property type="component" value="Unassembled WGS sequence"/>
</dbReference>
<proteinExistence type="predicted"/>
<dbReference type="PROSITE" id="PS50157">
    <property type="entry name" value="ZINC_FINGER_C2H2_2"/>
    <property type="match status" value="2"/>
</dbReference>
<dbReference type="FunFam" id="3.30.160.60:FF:000100">
    <property type="entry name" value="Zinc finger 45-like"/>
    <property type="match status" value="2"/>
</dbReference>
<keyword evidence="3 5" id="KW-0863">Zinc-finger</keyword>
<evidence type="ECO:0000313" key="8">
    <source>
        <dbReference type="EMBL" id="TEB29251.1"/>
    </source>
</evidence>
<dbReference type="PROSITE" id="PS00028">
    <property type="entry name" value="ZINC_FINGER_C2H2_1"/>
    <property type="match status" value="1"/>
</dbReference>
<feature type="compositionally biased region" description="Low complexity" evidence="6">
    <location>
        <begin position="278"/>
        <end position="290"/>
    </location>
</feature>
<dbReference type="GO" id="GO:0008270">
    <property type="term" value="F:zinc ion binding"/>
    <property type="evidence" value="ECO:0007669"/>
    <property type="project" value="UniProtKB-KW"/>
</dbReference>
<dbReference type="EMBL" id="QPFP01000028">
    <property type="protein sequence ID" value="TEB29251.1"/>
    <property type="molecule type" value="Genomic_DNA"/>
</dbReference>
<evidence type="ECO:0000313" key="9">
    <source>
        <dbReference type="Proteomes" id="UP000298030"/>
    </source>
</evidence>
<dbReference type="GO" id="GO:0043565">
    <property type="term" value="F:sequence-specific DNA binding"/>
    <property type="evidence" value="ECO:0007669"/>
    <property type="project" value="TreeGrafter"/>
</dbReference>
<reference evidence="8 9" key="1">
    <citation type="journal article" date="2019" name="Nat. Ecol. Evol.">
        <title>Megaphylogeny resolves global patterns of mushroom evolution.</title>
        <authorList>
            <person name="Varga T."/>
            <person name="Krizsan K."/>
            <person name="Foldi C."/>
            <person name="Dima B."/>
            <person name="Sanchez-Garcia M."/>
            <person name="Sanchez-Ramirez S."/>
            <person name="Szollosi G.J."/>
            <person name="Szarkandi J.G."/>
            <person name="Papp V."/>
            <person name="Albert L."/>
            <person name="Andreopoulos W."/>
            <person name="Angelini C."/>
            <person name="Antonin V."/>
            <person name="Barry K.W."/>
            <person name="Bougher N.L."/>
            <person name="Buchanan P."/>
            <person name="Buyck B."/>
            <person name="Bense V."/>
            <person name="Catcheside P."/>
            <person name="Chovatia M."/>
            <person name="Cooper J."/>
            <person name="Damon W."/>
            <person name="Desjardin D."/>
            <person name="Finy P."/>
            <person name="Geml J."/>
            <person name="Haridas S."/>
            <person name="Hughes K."/>
            <person name="Justo A."/>
            <person name="Karasinski D."/>
            <person name="Kautmanova I."/>
            <person name="Kiss B."/>
            <person name="Kocsube S."/>
            <person name="Kotiranta H."/>
            <person name="LaButti K.M."/>
            <person name="Lechner B.E."/>
            <person name="Liimatainen K."/>
            <person name="Lipzen A."/>
            <person name="Lukacs Z."/>
            <person name="Mihaltcheva S."/>
            <person name="Morgado L.N."/>
            <person name="Niskanen T."/>
            <person name="Noordeloos M.E."/>
            <person name="Ohm R.A."/>
            <person name="Ortiz-Santana B."/>
            <person name="Ovrebo C."/>
            <person name="Racz N."/>
            <person name="Riley R."/>
            <person name="Savchenko A."/>
            <person name="Shiryaev A."/>
            <person name="Soop K."/>
            <person name="Spirin V."/>
            <person name="Szebenyi C."/>
            <person name="Tomsovsky M."/>
            <person name="Tulloss R.E."/>
            <person name="Uehling J."/>
            <person name="Grigoriev I.V."/>
            <person name="Vagvolgyi C."/>
            <person name="Papp T."/>
            <person name="Martin F.M."/>
            <person name="Miettinen O."/>
            <person name="Hibbett D.S."/>
            <person name="Nagy L.G."/>
        </authorList>
    </citation>
    <scope>NUCLEOTIDE SEQUENCE [LARGE SCALE GENOMIC DNA]</scope>
    <source>
        <strain evidence="8 9">FP101781</strain>
    </source>
</reference>
<gene>
    <name evidence="8" type="ORF">FA13DRAFT_1734925</name>
</gene>
<dbReference type="SUPFAM" id="SSF57667">
    <property type="entry name" value="beta-beta-alpha zinc fingers"/>
    <property type="match status" value="1"/>
</dbReference>
<feature type="domain" description="C2H2-type" evidence="7">
    <location>
        <begin position="246"/>
        <end position="266"/>
    </location>
</feature>
<dbReference type="GO" id="GO:0000981">
    <property type="term" value="F:DNA-binding transcription factor activity, RNA polymerase II-specific"/>
    <property type="evidence" value="ECO:0007669"/>
    <property type="project" value="TreeGrafter"/>
</dbReference>
<feature type="compositionally biased region" description="Low complexity" evidence="6">
    <location>
        <begin position="322"/>
        <end position="341"/>
    </location>
</feature>
<dbReference type="SMART" id="SM00355">
    <property type="entry name" value="ZnF_C2H2"/>
    <property type="match status" value="2"/>
</dbReference>
<evidence type="ECO:0000256" key="1">
    <source>
        <dbReference type="ARBA" id="ARBA00022723"/>
    </source>
</evidence>
<dbReference type="PANTHER" id="PTHR24408">
    <property type="entry name" value="ZINC FINGER PROTEIN"/>
    <property type="match status" value="1"/>
</dbReference>
<dbReference type="AlphaFoldDB" id="A0A4Y7T5F3"/>
<name>A0A4Y7T5F3_COPMI</name>
<keyword evidence="1" id="KW-0479">Metal-binding</keyword>
<evidence type="ECO:0000256" key="5">
    <source>
        <dbReference type="PROSITE-ProRule" id="PRU00042"/>
    </source>
</evidence>
<feature type="compositionally biased region" description="Polar residues" evidence="6">
    <location>
        <begin position="342"/>
        <end position="358"/>
    </location>
</feature>
<evidence type="ECO:0000256" key="2">
    <source>
        <dbReference type="ARBA" id="ARBA00022737"/>
    </source>
</evidence>
<dbReference type="STRING" id="71717.A0A4Y7T5F3"/>
<comment type="caution">
    <text evidence="8">The sequence shown here is derived from an EMBL/GenBank/DDBJ whole genome shotgun (WGS) entry which is preliminary data.</text>
</comment>